<evidence type="ECO:0000259" key="1">
    <source>
        <dbReference type="Pfam" id="PF00881"/>
    </source>
</evidence>
<dbReference type="AlphaFoldDB" id="L0R6K9"/>
<dbReference type="Gene3D" id="3.40.109.10">
    <property type="entry name" value="NADH Oxidase"/>
    <property type="match status" value="1"/>
</dbReference>
<dbReference type="OrthoDB" id="9802510at2"/>
<organism evidence="2 3">
    <name type="scientific">Maridesulfovibrio hydrothermalis AM13 = DSM 14728</name>
    <dbReference type="NCBI Taxonomy" id="1121451"/>
    <lineage>
        <taxon>Bacteria</taxon>
        <taxon>Pseudomonadati</taxon>
        <taxon>Thermodesulfobacteriota</taxon>
        <taxon>Desulfovibrionia</taxon>
        <taxon>Desulfovibrionales</taxon>
        <taxon>Desulfovibrionaceae</taxon>
        <taxon>Maridesulfovibrio</taxon>
    </lineage>
</organism>
<sequence length="172" mass="19415">MNSGNPVLEALINRRSIRKFTDEPVSREDITAILEAGRWAPSGRNNQPWRFMVIHQDDHRAAKLSECTKYGHIVKEAKVLFCILLERESIYNKMKDHQGTGGCIQNMMLAAHSLGIGTVWLGEILNQEKQVLDILGLSADKYELQVVIAAGHPDQKGSSKRKELSELMLEDY</sequence>
<dbReference type="KEGG" id="dhy:DESAM_20052"/>
<proteinExistence type="predicted"/>
<evidence type="ECO:0000313" key="3">
    <source>
        <dbReference type="Proteomes" id="UP000010808"/>
    </source>
</evidence>
<dbReference type="STRING" id="1121451.DESAM_20052"/>
<feature type="domain" description="Nitroreductase" evidence="1">
    <location>
        <begin position="13"/>
        <end position="66"/>
    </location>
</feature>
<dbReference type="RefSeq" id="WP_015334953.1">
    <property type="nucleotide sequence ID" value="NC_020055.1"/>
</dbReference>
<name>L0R6K9_9BACT</name>
<dbReference type="GO" id="GO:0016491">
    <property type="term" value="F:oxidoreductase activity"/>
    <property type="evidence" value="ECO:0007669"/>
    <property type="project" value="InterPro"/>
</dbReference>
<dbReference type="InterPro" id="IPR050627">
    <property type="entry name" value="Nitroreductase/BluB"/>
</dbReference>
<evidence type="ECO:0000313" key="2">
    <source>
        <dbReference type="EMBL" id="CCO22343.1"/>
    </source>
</evidence>
<keyword evidence="3" id="KW-1185">Reference proteome</keyword>
<dbReference type="InterPro" id="IPR000415">
    <property type="entry name" value="Nitroreductase-like"/>
</dbReference>
<gene>
    <name evidence="2" type="ORF">DESAM_20052</name>
</gene>
<accession>L0R6K9</accession>
<dbReference type="PATRIC" id="fig|1121451.3.peg.329"/>
<dbReference type="Pfam" id="PF00881">
    <property type="entry name" value="Nitroreductase"/>
    <property type="match status" value="1"/>
</dbReference>
<dbReference type="HOGENOM" id="CLU_070764_7_1_7"/>
<dbReference type="PANTHER" id="PTHR23026:SF123">
    <property type="entry name" value="NAD(P)H NITROREDUCTASE RV3131-RELATED"/>
    <property type="match status" value="1"/>
</dbReference>
<protein>
    <submittedName>
        <fullName evidence="2">Nitroreductase</fullName>
    </submittedName>
</protein>
<dbReference type="PANTHER" id="PTHR23026">
    <property type="entry name" value="NADPH NITROREDUCTASE"/>
    <property type="match status" value="1"/>
</dbReference>
<dbReference type="CDD" id="cd02136">
    <property type="entry name" value="PnbA_NfnB-like"/>
    <property type="match status" value="1"/>
</dbReference>
<dbReference type="SUPFAM" id="SSF55469">
    <property type="entry name" value="FMN-dependent nitroreductase-like"/>
    <property type="match status" value="1"/>
</dbReference>
<dbReference type="EMBL" id="FO203522">
    <property type="protein sequence ID" value="CCO22343.1"/>
    <property type="molecule type" value="Genomic_DNA"/>
</dbReference>
<dbReference type="eggNOG" id="COG0778">
    <property type="taxonomic scope" value="Bacteria"/>
</dbReference>
<dbReference type="InterPro" id="IPR029479">
    <property type="entry name" value="Nitroreductase"/>
</dbReference>
<reference evidence="2 3" key="1">
    <citation type="submission" date="2012-10" db="EMBL/GenBank/DDBJ databases">
        <authorList>
            <person name="Genoscope - CEA"/>
        </authorList>
    </citation>
    <scope>NUCLEOTIDE SEQUENCE [LARGE SCALE GENOMIC DNA]</scope>
    <source>
        <strain evidence="3">AM13 / DSM 14728</strain>
    </source>
</reference>
<dbReference type="Proteomes" id="UP000010808">
    <property type="component" value="Chromosome"/>
</dbReference>